<organism evidence="1 2">
    <name type="scientific">Aspergillus puulaauensis</name>
    <dbReference type="NCBI Taxonomy" id="1220207"/>
    <lineage>
        <taxon>Eukaryota</taxon>
        <taxon>Fungi</taxon>
        <taxon>Dikarya</taxon>
        <taxon>Ascomycota</taxon>
        <taxon>Pezizomycotina</taxon>
        <taxon>Eurotiomycetes</taxon>
        <taxon>Eurotiomycetidae</taxon>
        <taxon>Eurotiales</taxon>
        <taxon>Aspergillaceae</taxon>
        <taxon>Aspergillus</taxon>
    </lineage>
</organism>
<reference evidence="1" key="1">
    <citation type="submission" date="2021-01" db="EMBL/GenBank/DDBJ databases">
        <authorList>
            <consortium name="Aspergillus puulaauensis MK2 genome sequencing consortium"/>
            <person name="Kazuki M."/>
            <person name="Futagami T."/>
        </authorList>
    </citation>
    <scope>NUCLEOTIDE SEQUENCE</scope>
    <source>
        <strain evidence="1">MK2</strain>
    </source>
</reference>
<dbReference type="SMART" id="SM00248">
    <property type="entry name" value="ANK"/>
    <property type="match status" value="9"/>
</dbReference>
<gene>
    <name evidence="1" type="ORF">APUU_60839S</name>
</gene>
<dbReference type="InterPro" id="IPR051616">
    <property type="entry name" value="Cul2-RING_E3_ligase_SR"/>
</dbReference>
<keyword evidence="2" id="KW-1185">Reference proteome</keyword>
<dbReference type="PANTHER" id="PTHR46224:SF6">
    <property type="entry name" value="ANKYRIN REPEAT FAMILY PROTEIN"/>
    <property type="match status" value="1"/>
</dbReference>
<dbReference type="SUPFAM" id="SSF48403">
    <property type="entry name" value="Ankyrin repeat"/>
    <property type="match status" value="2"/>
</dbReference>
<dbReference type="RefSeq" id="XP_041559985.1">
    <property type="nucleotide sequence ID" value="XM_041694123.1"/>
</dbReference>
<dbReference type="InterPro" id="IPR002110">
    <property type="entry name" value="Ankyrin_rpt"/>
</dbReference>
<dbReference type="Proteomes" id="UP000654913">
    <property type="component" value="Chromosome 6"/>
</dbReference>
<accession>A0A7R8AQV1</accession>
<dbReference type="InterPro" id="IPR036770">
    <property type="entry name" value="Ankyrin_rpt-contain_sf"/>
</dbReference>
<proteinExistence type="predicted"/>
<protein>
    <recommendedName>
        <fullName evidence="3">Ankyrin repeat-containing domain protein</fullName>
    </recommendedName>
</protein>
<dbReference type="Gene3D" id="1.25.40.20">
    <property type="entry name" value="Ankyrin repeat-containing domain"/>
    <property type="match status" value="2"/>
</dbReference>
<evidence type="ECO:0000313" key="1">
    <source>
        <dbReference type="EMBL" id="BCS27791.1"/>
    </source>
</evidence>
<dbReference type="OrthoDB" id="366390at2759"/>
<reference evidence="1" key="2">
    <citation type="submission" date="2021-02" db="EMBL/GenBank/DDBJ databases">
        <title>Aspergillus puulaauensis MK2 genome sequence.</title>
        <authorList>
            <person name="Futagami T."/>
            <person name="Mori K."/>
            <person name="Kadooka C."/>
            <person name="Tanaka T."/>
        </authorList>
    </citation>
    <scope>NUCLEOTIDE SEQUENCE</scope>
    <source>
        <strain evidence="1">MK2</strain>
    </source>
</reference>
<evidence type="ECO:0008006" key="3">
    <source>
        <dbReference type="Google" id="ProtNLM"/>
    </source>
</evidence>
<dbReference type="EMBL" id="AP024448">
    <property type="protein sequence ID" value="BCS27791.1"/>
    <property type="molecule type" value="Genomic_DNA"/>
</dbReference>
<name>A0A7R8AQV1_9EURO</name>
<evidence type="ECO:0000313" key="2">
    <source>
        <dbReference type="Proteomes" id="UP000654913"/>
    </source>
</evidence>
<dbReference type="AlphaFoldDB" id="A0A7R8AQV1"/>
<dbReference type="PANTHER" id="PTHR46224">
    <property type="entry name" value="ANKYRIN REPEAT FAMILY PROTEIN"/>
    <property type="match status" value="1"/>
</dbReference>
<dbReference type="GeneID" id="64977796"/>
<sequence>MGLSDVPPEIVLCIADQLHYSWQVNALGQTCRGCHDILNPYLYLCNKKCSRTSVLYHGICKGFYSLVERLLTDLVSSDALDEAIFIEGLEIAVRRGQLHMVKLLIRAAEHVPELSQWPTILRTSQSQIFWRAASQPNEPIVRLLLEHGVLPALGPDMYMDLRNVVSRFPSVAMTMIETTRWSNAPGLLSLTDVLQYALRHPSDSTPEIVNRVIKKRADPSALIMYGHSQLCLAILCRNYKGARCLLENGVSPDRDGIYLTPLAIALQADDTQTAKMLLEKANTTDILARGTEVSTLFCAAAACGSERMVEELLQRGCSPNTIIQLPPGVRIILDKVPAIVWAARHLQEGTTRLLLEHDAKPHPDALKAVLQSGNLPIAQMLLEAGADPASLGQYIPFIHTAVADEDIFRLLVKRGVLHSGERYRREFLNLALKNGQTPQVQLLLDRGISFHGRGNTVLCSAVHGGVAMLEFIVRHGYKHHEGAGPEPDTLPLNIAVWKKDFAAFKWLMDKQYCAIPSGSALRNMLLQLFGIFCHFQLHETEQALDMLVSRGADLNTFVDPDRPLVRLAVCNEDAAITKAFLDRGLEPILRTGGSPEDVPPEYGSSKSLDLVLQWVVAKYPRSQVKTVLSSMKKRAEQEEQWGDVRHIYRFEDSNGLA</sequence>
<dbReference type="KEGG" id="apuu:APUU_60839S"/>